<dbReference type="EMBL" id="JAUKTV010000011">
    <property type="protein sequence ID" value="KAK0723718.1"/>
    <property type="molecule type" value="Genomic_DNA"/>
</dbReference>
<dbReference type="AlphaFoldDB" id="A0AA40AXB7"/>
<dbReference type="Proteomes" id="UP001172159">
    <property type="component" value="Unassembled WGS sequence"/>
</dbReference>
<evidence type="ECO:0000313" key="2">
    <source>
        <dbReference type="Proteomes" id="UP001172159"/>
    </source>
</evidence>
<gene>
    <name evidence="1" type="ORF">B0T21DRAFT_350880</name>
</gene>
<name>A0AA40AXB7_9PEZI</name>
<evidence type="ECO:0000313" key="1">
    <source>
        <dbReference type="EMBL" id="KAK0723718.1"/>
    </source>
</evidence>
<reference evidence="1" key="1">
    <citation type="submission" date="2023-06" db="EMBL/GenBank/DDBJ databases">
        <title>Genome-scale phylogeny and comparative genomics of the fungal order Sordariales.</title>
        <authorList>
            <consortium name="Lawrence Berkeley National Laboratory"/>
            <person name="Hensen N."/>
            <person name="Bonometti L."/>
            <person name="Westerberg I."/>
            <person name="Brannstrom I.O."/>
            <person name="Guillou S."/>
            <person name="Cros-Aarteil S."/>
            <person name="Calhoun S."/>
            <person name="Haridas S."/>
            <person name="Kuo A."/>
            <person name="Mondo S."/>
            <person name="Pangilinan J."/>
            <person name="Riley R."/>
            <person name="Labutti K."/>
            <person name="Andreopoulos B."/>
            <person name="Lipzen A."/>
            <person name="Chen C."/>
            <person name="Yanf M."/>
            <person name="Daum C."/>
            <person name="Ng V."/>
            <person name="Clum A."/>
            <person name="Steindorff A."/>
            <person name="Ohm R."/>
            <person name="Martin F."/>
            <person name="Silar P."/>
            <person name="Natvig D."/>
            <person name="Lalanne C."/>
            <person name="Gautier V."/>
            <person name="Ament-Velasquez S.L."/>
            <person name="Kruys A."/>
            <person name="Hutchinson M.I."/>
            <person name="Powell A.J."/>
            <person name="Barry K."/>
            <person name="Miller A.N."/>
            <person name="Grigoriev I.V."/>
            <person name="Debuchy R."/>
            <person name="Gladieux P."/>
            <person name="Thoren M.H."/>
            <person name="Johannesson H."/>
        </authorList>
    </citation>
    <scope>NUCLEOTIDE SEQUENCE</scope>
    <source>
        <strain evidence="1">CBS 540.89</strain>
    </source>
</reference>
<organism evidence="1 2">
    <name type="scientific">Apiosordaria backusii</name>
    <dbReference type="NCBI Taxonomy" id="314023"/>
    <lineage>
        <taxon>Eukaryota</taxon>
        <taxon>Fungi</taxon>
        <taxon>Dikarya</taxon>
        <taxon>Ascomycota</taxon>
        <taxon>Pezizomycotina</taxon>
        <taxon>Sordariomycetes</taxon>
        <taxon>Sordariomycetidae</taxon>
        <taxon>Sordariales</taxon>
        <taxon>Lasiosphaeriaceae</taxon>
        <taxon>Apiosordaria</taxon>
    </lineage>
</organism>
<comment type="caution">
    <text evidence="1">The sequence shown here is derived from an EMBL/GenBank/DDBJ whole genome shotgun (WGS) entry which is preliminary data.</text>
</comment>
<proteinExistence type="predicted"/>
<accession>A0AA40AXB7</accession>
<keyword evidence="2" id="KW-1185">Reference proteome</keyword>
<protein>
    <submittedName>
        <fullName evidence="1">Uncharacterized protein</fullName>
    </submittedName>
</protein>
<sequence>MPFKRGRFQQLRSHTKHATFPVSQVRALNLERWGTAAVLETVERPLSKVDGIGIGGTDWTLVYLESTLNKRRTRKGESVDGLPWLSFFTFKLCIDSYGSPNRSTCRCCGYDRSRKSSRLDGPVLGWDRMQCTSPTCKTLSLRRGRQTDGTERRTYNRLIELSGQFGYAGIASCQLEVEVGRSVRPPKFR</sequence>